<dbReference type="Proteomes" id="UP000682982">
    <property type="component" value="Unassembled WGS sequence"/>
</dbReference>
<reference evidence="1 2" key="1">
    <citation type="submission" date="2021-04" db="EMBL/GenBank/DDBJ databases">
        <title>novel species isolated from subtropical streams in China.</title>
        <authorList>
            <person name="Lu H."/>
        </authorList>
    </citation>
    <scope>NUCLEOTIDE SEQUENCE [LARGE SCALE GENOMIC DNA]</scope>
    <source>
        <strain evidence="1 2">FT147W</strain>
    </source>
</reference>
<dbReference type="EMBL" id="JAGSPK010000003">
    <property type="protein sequence ID" value="MBR7793004.1"/>
    <property type="molecule type" value="Genomic_DNA"/>
</dbReference>
<evidence type="ECO:0000313" key="1">
    <source>
        <dbReference type="EMBL" id="MBR7793004.1"/>
    </source>
</evidence>
<dbReference type="RefSeq" id="WP_212679003.1">
    <property type="nucleotide sequence ID" value="NZ_JAGSPK010000003.1"/>
</dbReference>
<gene>
    <name evidence="1" type="ORF">KDM87_10385</name>
</gene>
<evidence type="ECO:0000313" key="2">
    <source>
        <dbReference type="Proteomes" id="UP000682982"/>
    </source>
</evidence>
<sequence length="245" mass="25781">MNIQGISGASAWFDVAKKTGTFSTTAPAQTSTPARSSDTASISGAARDRLMREIASQSARSAPATAAPFSTSSPALASFDTDKGSVELNIDDYFSASPQKPIAELPPLLMPSQRNIDALSTHVSNVFPKFLSDHGISSAPASISYDSMGQAVFPADYPYTDQLKKALDETPSMARKLMAVVGMTDAKNALDEGVKFQREYTDAQSPNALGAVIAKYGSLLSGQSSASPVSLLFSEDGHMRNTSNV</sequence>
<protein>
    <submittedName>
        <fullName evidence="1">Uncharacterized protein</fullName>
    </submittedName>
</protein>
<accession>A0ABS5H2S2</accession>
<organism evidence="1 2">
    <name type="scientific">Undibacterium rivi</name>
    <dbReference type="NCBI Taxonomy" id="2828729"/>
    <lineage>
        <taxon>Bacteria</taxon>
        <taxon>Pseudomonadati</taxon>
        <taxon>Pseudomonadota</taxon>
        <taxon>Betaproteobacteria</taxon>
        <taxon>Burkholderiales</taxon>
        <taxon>Oxalobacteraceae</taxon>
        <taxon>Undibacterium</taxon>
    </lineage>
</organism>
<proteinExistence type="predicted"/>
<name>A0ABS5H2S2_9BURK</name>
<comment type="caution">
    <text evidence="1">The sequence shown here is derived from an EMBL/GenBank/DDBJ whole genome shotgun (WGS) entry which is preliminary data.</text>
</comment>
<keyword evidence="2" id="KW-1185">Reference proteome</keyword>